<dbReference type="Proteomes" id="UP000231632">
    <property type="component" value="Unassembled WGS sequence"/>
</dbReference>
<dbReference type="Gene3D" id="3.40.50.720">
    <property type="entry name" value="NAD(P)-binding Rossmann-like Domain"/>
    <property type="match status" value="1"/>
</dbReference>
<dbReference type="Pfam" id="PF01370">
    <property type="entry name" value="Epimerase"/>
    <property type="match status" value="1"/>
</dbReference>
<accession>A0A1L8CLI7</accession>
<dbReference type="PANTHER" id="PTHR43245">
    <property type="entry name" value="BIFUNCTIONAL POLYMYXIN RESISTANCE PROTEIN ARNA"/>
    <property type="match status" value="1"/>
</dbReference>
<reference evidence="2 3" key="1">
    <citation type="journal article" date="2017" name="Arch. Microbiol.">
        <title>Mariprofundus micogutta sp. nov., a novel iron-oxidizing zetaproteobacterium isolated from a deep-sea hydrothermal field at the Bayonnaise knoll of the Izu-Ogasawara arc, and a description of Mariprofundales ord. nov. and Zetaproteobacteria classis nov.</title>
        <authorList>
            <person name="Makita H."/>
            <person name="Tanaka E."/>
            <person name="Mitsunobu S."/>
            <person name="Miyazaki M."/>
            <person name="Nunoura T."/>
            <person name="Uematsu K."/>
            <person name="Takaki Y."/>
            <person name="Nishi S."/>
            <person name="Shimamura S."/>
            <person name="Takai K."/>
        </authorList>
    </citation>
    <scope>NUCLEOTIDE SEQUENCE [LARGE SCALE GENOMIC DNA]</scope>
    <source>
        <strain evidence="2 3">ET2</strain>
    </source>
</reference>
<name>A0A1L8CLI7_9PROT</name>
<feature type="domain" description="NAD-dependent epimerase/dehydratase" evidence="1">
    <location>
        <begin position="4"/>
        <end position="218"/>
    </location>
</feature>
<comment type="caution">
    <text evidence="2">The sequence shown here is derived from an EMBL/GenBank/DDBJ whole genome shotgun (WGS) entry which is preliminary data.</text>
</comment>
<dbReference type="InterPro" id="IPR001509">
    <property type="entry name" value="Epimerase_deHydtase"/>
</dbReference>
<evidence type="ECO:0000259" key="1">
    <source>
        <dbReference type="Pfam" id="PF01370"/>
    </source>
</evidence>
<evidence type="ECO:0000313" key="3">
    <source>
        <dbReference type="Proteomes" id="UP000231632"/>
    </source>
</evidence>
<dbReference type="RefSeq" id="WP_083530419.1">
    <property type="nucleotide sequence ID" value="NZ_BDFD01000004.1"/>
</dbReference>
<dbReference type="EMBL" id="BDFD01000004">
    <property type="protein sequence ID" value="GAV19755.1"/>
    <property type="molecule type" value="Genomic_DNA"/>
</dbReference>
<dbReference type="InterPro" id="IPR050177">
    <property type="entry name" value="Lipid_A_modif_metabolic_enz"/>
</dbReference>
<evidence type="ECO:0000313" key="2">
    <source>
        <dbReference type="EMBL" id="GAV19755.1"/>
    </source>
</evidence>
<proteinExistence type="predicted"/>
<dbReference type="SUPFAM" id="SSF51735">
    <property type="entry name" value="NAD(P)-binding Rossmann-fold domains"/>
    <property type="match status" value="1"/>
</dbReference>
<dbReference type="OrthoDB" id="9801056at2"/>
<sequence>MKAVLVTGATGFIGQSLCRALLEKHIDLHVLGRTVPNVDAQFHLWDMQEALDESVLSGIDTVFHLAGKAHALAETKQSADEYFRINTVATEKLLQVCKQNGIKRFIYFSSVKAVGDSQNIMDETIVSAAVTPYGQSKRASEKLVLEGGYVPHPVVIRPSMVYGNTEKGNLPKMIQAIRDGKFPPLPEVHNSRSMVHVEDVVKAALLSAECAEAEGQIYIVTDGKAYSTRQMYEWICHALHKPVPAWGMPLFVLNLLAKVGDAIGTMRGKRFVFDSDALEKLIGSAEYSSEKIEQQLGYKAERNLQEALPEIIRYLGATG</sequence>
<dbReference type="STRING" id="1921010.MMIC_P0712"/>
<dbReference type="AlphaFoldDB" id="A0A1L8CLI7"/>
<protein>
    <recommendedName>
        <fullName evidence="1">NAD-dependent epimerase/dehydratase domain-containing protein</fullName>
    </recommendedName>
</protein>
<organism evidence="2 3">
    <name type="scientific">Mariprofundus micogutta</name>
    <dbReference type="NCBI Taxonomy" id="1921010"/>
    <lineage>
        <taxon>Bacteria</taxon>
        <taxon>Pseudomonadati</taxon>
        <taxon>Pseudomonadota</taxon>
        <taxon>Candidatius Mariprofundia</taxon>
        <taxon>Mariprofundales</taxon>
        <taxon>Mariprofundaceae</taxon>
        <taxon>Mariprofundus</taxon>
    </lineage>
</organism>
<dbReference type="InterPro" id="IPR036291">
    <property type="entry name" value="NAD(P)-bd_dom_sf"/>
</dbReference>
<gene>
    <name evidence="2" type="ORF">MMIC_P0712</name>
</gene>
<keyword evidence="3" id="KW-1185">Reference proteome</keyword>